<comment type="subcellular location">
    <subcellularLocation>
        <location evidence="1">Membrane</location>
        <topology evidence="1">Multi-pass membrane protein</topology>
    </subcellularLocation>
</comment>
<dbReference type="STRING" id="307507.A0A2V0P979"/>
<dbReference type="InParanoid" id="A0A2V0P979"/>
<evidence type="ECO:0000313" key="10">
    <source>
        <dbReference type="EMBL" id="GBF96396.1"/>
    </source>
</evidence>
<evidence type="ECO:0000256" key="5">
    <source>
        <dbReference type="ARBA" id="ARBA00023136"/>
    </source>
</evidence>
<dbReference type="GO" id="GO:0005737">
    <property type="term" value="C:cytoplasm"/>
    <property type="evidence" value="ECO:0007669"/>
    <property type="project" value="TreeGrafter"/>
</dbReference>
<dbReference type="GO" id="GO:0016020">
    <property type="term" value="C:membrane"/>
    <property type="evidence" value="ECO:0007669"/>
    <property type="project" value="UniProtKB-SubCell"/>
</dbReference>
<evidence type="ECO:0000313" key="11">
    <source>
        <dbReference type="Proteomes" id="UP000247498"/>
    </source>
</evidence>
<dbReference type="PANTHER" id="PTHR12064:SF97">
    <property type="entry name" value="METAL TRANSPORTER CNNM-5"/>
    <property type="match status" value="1"/>
</dbReference>
<reference evidence="10 11" key="1">
    <citation type="journal article" date="2018" name="Sci. Rep.">
        <title>Raphidocelis subcapitata (=Pseudokirchneriella subcapitata) provides an insight into genome evolution and environmental adaptations in the Sphaeropleales.</title>
        <authorList>
            <person name="Suzuki S."/>
            <person name="Yamaguchi H."/>
            <person name="Nakajima N."/>
            <person name="Kawachi M."/>
        </authorList>
    </citation>
    <scope>NUCLEOTIDE SEQUENCE [LARGE SCALE GENOMIC DNA]</scope>
    <source>
        <strain evidence="10 11">NIES-35</strain>
    </source>
</reference>
<dbReference type="InterPro" id="IPR046342">
    <property type="entry name" value="CBS_dom_sf"/>
</dbReference>
<feature type="compositionally biased region" description="Basic and acidic residues" evidence="7">
    <location>
        <begin position="457"/>
        <end position="469"/>
    </location>
</feature>
<dbReference type="GO" id="GO:0010960">
    <property type="term" value="P:magnesium ion homeostasis"/>
    <property type="evidence" value="ECO:0007669"/>
    <property type="project" value="InterPro"/>
</dbReference>
<feature type="compositionally biased region" description="Low complexity" evidence="7">
    <location>
        <begin position="338"/>
        <end position="347"/>
    </location>
</feature>
<feature type="transmembrane region" description="Helical" evidence="8">
    <location>
        <begin position="97"/>
        <end position="115"/>
    </location>
</feature>
<comment type="caution">
    <text evidence="10">The sequence shown here is derived from an EMBL/GenBank/DDBJ whole genome shotgun (WGS) entry which is preliminary data.</text>
</comment>
<dbReference type="GO" id="GO:0030026">
    <property type="term" value="P:intracellular manganese ion homeostasis"/>
    <property type="evidence" value="ECO:0007669"/>
    <property type="project" value="TreeGrafter"/>
</dbReference>
<feature type="compositionally biased region" description="Basic residues" evidence="7">
    <location>
        <begin position="376"/>
        <end position="392"/>
    </location>
</feature>
<sequence>MRLLMPPPLDGGAAGRALLAEFTFTQPDPIAEFGVPATVGLSLGVVATVLVSGLMSGLTLGLLSLDRLDLEVMLRTGTPKERRMAARLAPIVKYPHWVLATLVIFNTVSSVALPLCMDRLVSSLVALIVSSTAIVLFGEIMPQAVCSRHGLSIGGTMAPMVRVLMWLTAPLSWPIGWLLDWLLGTKGGIFGRRQLMALVDLHRTSTGMGGPLADDEFNVILGALDMTSKTAASNMTPLEKVFMLSTDDSLDKATLQSGHSRVPVYEGSDRSNILGLIITKELLQYVGLLAGPQPPPRIGDIELRDVLRLPVDTRMYHLLDIFQTGQSHMALLTAPKSEATGAAAAKWKGGRLKDEEDEEEEEGDEDESEETERQERRQRRKRWRDKQRRRLITLRSFTGGGGGSDAGSPRASGGGSPRRSGDGGGGSGSPREGSESPRSPRSKDLGGLLTCLGSESAVRESLDGEDRRRPLSKTGSGSGRRRTSELSGASPKPGSAGSGGGGGSGSGKQRGEKPSGRAVTFDLSRPSPLMAMYQNEAAAIGGPQRHSAIESLESAAAEADAEAAAAAAPRADGEEEEEQVIVGIITLEDVIEEMMGEEIVDETDAFIDNEKTTRVNARLLTMSLPPQLRRVLLSASLQHEAAAATAAALRTQSKPKLKAWTSTPQLKGGAAGASSDADLPATAAAAAAGEASPGDASAAGSAQPLPTSQQPWYHWRPSTPSKPIRILPGGRGGGAAAGAAAGGGDAGASASGDGAARANSVGAIEIARLSASSGAADGGGPGPGPGSAPAGGPSPLDGGGPAAGAAAPGRTRMGPSSDRRSSA</sequence>
<dbReference type="Pfam" id="PF01595">
    <property type="entry name" value="CNNM"/>
    <property type="match status" value="1"/>
</dbReference>
<accession>A0A2V0P979</accession>
<dbReference type="OrthoDB" id="5353557at2759"/>
<feature type="compositionally biased region" description="Gly residues" evidence="7">
    <location>
        <begin position="729"/>
        <end position="746"/>
    </location>
</feature>
<feature type="transmembrane region" description="Helical" evidence="8">
    <location>
        <begin position="41"/>
        <end position="65"/>
    </location>
</feature>
<gene>
    <name evidence="10" type="ORF">Rsub_09195</name>
</gene>
<dbReference type="InterPro" id="IPR045095">
    <property type="entry name" value="ACDP"/>
</dbReference>
<evidence type="ECO:0000256" key="6">
    <source>
        <dbReference type="PROSITE-ProRule" id="PRU01193"/>
    </source>
</evidence>
<feature type="region of interest" description="Disordered" evidence="7">
    <location>
        <begin position="772"/>
        <end position="823"/>
    </location>
</feature>
<feature type="compositionally biased region" description="Acidic residues" evidence="7">
    <location>
        <begin position="355"/>
        <end position="372"/>
    </location>
</feature>
<evidence type="ECO:0000259" key="9">
    <source>
        <dbReference type="PROSITE" id="PS51846"/>
    </source>
</evidence>
<evidence type="ECO:0000256" key="8">
    <source>
        <dbReference type="SAM" id="Phobius"/>
    </source>
</evidence>
<feature type="compositionally biased region" description="Gly residues" evidence="7">
    <location>
        <begin position="496"/>
        <end position="508"/>
    </location>
</feature>
<dbReference type="Gene3D" id="3.10.580.10">
    <property type="entry name" value="CBS-domain"/>
    <property type="match status" value="2"/>
</dbReference>
<keyword evidence="2 6" id="KW-0812">Transmembrane</keyword>
<protein>
    <recommendedName>
        <fullName evidence="9">CNNM transmembrane domain-containing protein</fullName>
    </recommendedName>
</protein>
<proteinExistence type="predicted"/>
<feature type="compositionally biased region" description="Low complexity" evidence="7">
    <location>
        <begin position="787"/>
        <end position="796"/>
    </location>
</feature>
<dbReference type="EMBL" id="BDRX01000079">
    <property type="protein sequence ID" value="GBF96396.1"/>
    <property type="molecule type" value="Genomic_DNA"/>
</dbReference>
<dbReference type="PROSITE" id="PS51846">
    <property type="entry name" value="CNNM"/>
    <property type="match status" value="1"/>
</dbReference>
<feature type="compositionally biased region" description="Low complexity" evidence="7">
    <location>
        <begin position="747"/>
        <end position="757"/>
    </location>
</feature>
<dbReference type="InterPro" id="IPR044751">
    <property type="entry name" value="Ion_transp-like_CBS"/>
</dbReference>
<organism evidence="10 11">
    <name type="scientific">Raphidocelis subcapitata</name>
    <dbReference type="NCBI Taxonomy" id="307507"/>
    <lineage>
        <taxon>Eukaryota</taxon>
        <taxon>Viridiplantae</taxon>
        <taxon>Chlorophyta</taxon>
        <taxon>core chlorophytes</taxon>
        <taxon>Chlorophyceae</taxon>
        <taxon>CS clade</taxon>
        <taxon>Sphaeropleales</taxon>
        <taxon>Selenastraceae</taxon>
        <taxon>Raphidocelis</taxon>
    </lineage>
</organism>
<evidence type="ECO:0000256" key="2">
    <source>
        <dbReference type="ARBA" id="ARBA00022692"/>
    </source>
</evidence>
<feature type="transmembrane region" description="Helical" evidence="8">
    <location>
        <begin position="163"/>
        <end position="183"/>
    </location>
</feature>
<feature type="compositionally biased region" description="Low complexity" evidence="7">
    <location>
        <begin position="672"/>
        <end position="704"/>
    </location>
</feature>
<feature type="region of interest" description="Disordered" evidence="7">
    <location>
        <begin position="650"/>
        <end position="757"/>
    </location>
</feature>
<dbReference type="PANTHER" id="PTHR12064">
    <property type="entry name" value="METAL TRANSPORTER CNNM"/>
    <property type="match status" value="1"/>
</dbReference>
<keyword evidence="5 6" id="KW-0472">Membrane</keyword>
<evidence type="ECO:0000256" key="3">
    <source>
        <dbReference type="ARBA" id="ARBA00022737"/>
    </source>
</evidence>
<dbReference type="Proteomes" id="UP000247498">
    <property type="component" value="Unassembled WGS sequence"/>
</dbReference>
<dbReference type="SUPFAM" id="SSF54631">
    <property type="entry name" value="CBS-domain pair"/>
    <property type="match status" value="1"/>
</dbReference>
<keyword evidence="11" id="KW-1185">Reference proteome</keyword>
<keyword evidence="4 6" id="KW-1133">Transmembrane helix</keyword>
<evidence type="ECO:0000256" key="4">
    <source>
        <dbReference type="ARBA" id="ARBA00022989"/>
    </source>
</evidence>
<feature type="compositionally biased region" description="Gly residues" evidence="7">
    <location>
        <begin position="412"/>
        <end position="428"/>
    </location>
</feature>
<dbReference type="InterPro" id="IPR002550">
    <property type="entry name" value="CNNM"/>
</dbReference>
<evidence type="ECO:0000256" key="1">
    <source>
        <dbReference type="ARBA" id="ARBA00004141"/>
    </source>
</evidence>
<name>A0A2V0P979_9CHLO</name>
<feature type="domain" description="CNNM transmembrane" evidence="9">
    <location>
        <begin position="34"/>
        <end position="216"/>
    </location>
</feature>
<feature type="transmembrane region" description="Helical" evidence="8">
    <location>
        <begin position="121"/>
        <end position="142"/>
    </location>
</feature>
<evidence type="ECO:0000256" key="7">
    <source>
        <dbReference type="SAM" id="MobiDB-lite"/>
    </source>
</evidence>
<dbReference type="CDD" id="cd04590">
    <property type="entry name" value="CBS_pair_CorC_HlyC_assoc"/>
    <property type="match status" value="1"/>
</dbReference>
<feature type="region of interest" description="Disordered" evidence="7">
    <location>
        <begin position="338"/>
        <end position="527"/>
    </location>
</feature>
<feature type="compositionally biased region" description="Polar residues" evidence="7">
    <location>
        <begin position="650"/>
        <end position="665"/>
    </location>
</feature>
<keyword evidence="3" id="KW-0677">Repeat</keyword>
<dbReference type="AlphaFoldDB" id="A0A2V0P979"/>